<dbReference type="RefSeq" id="WP_092324323.1">
    <property type="nucleotide sequence ID" value="NZ_FNFU01000016.1"/>
</dbReference>
<keyword evidence="2" id="KW-1185">Reference proteome</keyword>
<dbReference type="OrthoDB" id="3631934at2"/>
<gene>
    <name evidence="1" type="ORF">SAMN05216282_11624</name>
</gene>
<dbReference type="EMBL" id="FNFU01000016">
    <property type="protein sequence ID" value="SDK87741.1"/>
    <property type="molecule type" value="Genomic_DNA"/>
</dbReference>
<protein>
    <submittedName>
        <fullName evidence="1">Uncharacterized protein</fullName>
    </submittedName>
</protein>
<dbReference type="STRING" id="386301.SAMN05216282_11624"/>
<sequence>MSADAVRFVSGTLPGTRIVVRRRIEGGFTDAVGYLRSVDDASCVVETRRGLVTILLADIALAKNVPPPPPRRAPRAGTE</sequence>
<dbReference type="AlphaFoldDB" id="A0A1G9FH46"/>
<reference evidence="1 2" key="1">
    <citation type="submission" date="2016-10" db="EMBL/GenBank/DDBJ databases">
        <authorList>
            <person name="de Groot N.N."/>
        </authorList>
    </citation>
    <scope>NUCLEOTIDE SEQUENCE [LARGE SCALE GENOMIC DNA]</scope>
    <source>
        <strain evidence="1 2">CGMCC 1.5382</strain>
    </source>
</reference>
<organism evidence="1 2">
    <name type="scientific">Cryobacterium psychrotolerans</name>
    <dbReference type="NCBI Taxonomy" id="386301"/>
    <lineage>
        <taxon>Bacteria</taxon>
        <taxon>Bacillati</taxon>
        <taxon>Actinomycetota</taxon>
        <taxon>Actinomycetes</taxon>
        <taxon>Micrococcales</taxon>
        <taxon>Microbacteriaceae</taxon>
        <taxon>Cryobacterium</taxon>
    </lineage>
</organism>
<proteinExistence type="predicted"/>
<accession>A0A1G9FH46</accession>
<dbReference type="Proteomes" id="UP000198701">
    <property type="component" value="Unassembled WGS sequence"/>
</dbReference>
<evidence type="ECO:0000313" key="1">
    <source>
        <dbReference type="EMBL" id="SDK87741.1"/>
    </source>
</evidence>
<evidence type="ECO:0000313" key="2">
    <source>
        <dbReference type="Proteomes" id="UP000198701"/>
    </source>
</evidence>
<name>A0A1G9FH46_9MICO</name>